<dbReference type="KEGG" id="rdp:RD2015_4755"/>
<name>A0A0U3ML17_9BURK</name>
<keyword evidence="2" id="KW-1185">Reference proteome</keyword>
<protein>
    <submittedName>
        <fullName evidence="1">Uncharacterized protein</fullName>
    </submittedName>
</protein>
<dbReference type="Proteomes" id="UP000060699">
    <property type="component" value="Chromosome"/>
</dbReference>
<sequence precursor="true">MKPVHFSIFLAATILIGLSAHQLLATQPEVVAHAAAPVTSKLPFPAGPMPASAPIRRAERPVPDEPLPTSFNSAKDLWKFAQGALQSNSEAQVHEGYMAAKECFGLSAIWSEYSNFASGSPSPRVSGVLTPERQVAIQALAEKCGGFLLAGKAKTLELVRALDHRQKQLGGSLSAAEKSIDIPASAPAAVTRLLLSGSPSAVEAGLAGLPEIWAQAHKIAPSDPRVEQMSMASLLAACNLGKDCGAGSYSAQLLCAMQGDCSGGLWHHWSDSMAPDQIQGINQLREAIESAVKAGDLSQIGIVAPRGTGS</sequence>
<dbReference type="EMBL" id="CP013729">
    <property type="protein sequence ID" value="ALV09193.1"/>
    <property type="molecule type" value="Genomic_DNA"/>
</dbReference>
<dbReference type="AlphaFoldDB" id="A0A0U3ML17"/>
<accession>A0A0U3ML17</accession>
<gene>
    <name evidence="1" type="ORF">RD2015_4755</name>
</gene>
<dbReference type="RefSeq" id="WP_147307149.1">
    <property type="nucleotide sequence ID" value="NZ_CP013729.1"/>
</dbReference>
<organism evidence="1 2">
    <name type="scientific">Roseateles depolymerans</name>
    <dbReference type="NCBI Taxonomy" id="76731"/>
    <lineage>
        <taxon>Bacteria</taxon>
        <taxon>Pseudomonadati</taxon>
        <taxon>Pseudomonadota</taxon>
        <taxon>Betaproteobacteria</taxon>
        <taxon>Burkholderiales</taxon>
        <taxon>Sphaerotilaceae</taxon>
        <taxon>Roseateles</taxon>
    </lineage>
</organism>
<evidence type="ECO:0000313" key="1">
    <source>
        <dbReference type="EMBL" id="ALV09193.1"/>
    </source>
</evidence>
<proteinExistence type="predicted"/>
<dbReference type="STRING" id="76731.RD2015_4755"/>
<reference evidence="1 2" key="1">
    <citation type="submission" date="2015-12" db="EMBL/GenBank/DDBJ databases">
        <title>Complete genome of Roseateles depolymerans KCTC 42856.</title>
        <authorList>
            <person name="Kim K.M."/>
        </authorList>
    </citation>
    <scope>NUCLEOTIDE SEQUENCE [LARGE SCALE GENOMIC DNA]</scope>
    <source>
        <strain evidence="1 2">KCTC 42856</strain>
    </source>
</reference>
<evidence type="ECO:0000313" key="2">
    <source>
        <dbReference type="Proteomes" id="UP000060699"/>
    </source>
</evidence>